<organism evidence="2 3">
    <name type="scientific">Puccinia triticina</name>
    <dbReference type="NCBI Taxonomy" id="208348"/>
    <lineage>
        <taxon>Eukaryota</taxon>
        <taxon>Fungi</taxon>
        <taxon>Dikarya</taxon>
        <taxon>Basidiomycota</taxon>
        <taxon>Pucciniomycotina</taxon>
        <taxon>Pucciniomycetes</taxon>
        <taxon>Pucciniales</taxon>
        <taxon>Pucciniaceae</taxon>
        <taxon>Puccinia</taxon>
    </lineage>
</organism>
<protein>
    <submittedName>
        <fullName evidence="2">Uncharacterized protein</fullName>
    </submittedName>
</protein>
<gene>
    <name evidence="2" type="ORF">PtA15_6A614</name>
</gene>
<proteinExistence type="predicted"/>
<dbReference type="Proteomes" id="UP001164743">
    <property type="component" value="Chromosome 6A"/>
</dbReference>
<name>A0ABY7CLF8_9BASI</name>
<evidence type="ECO:0000313" key="3">
    <source>
        <dbReference type="Proteomes" id="UP001164743"/>
    </source>
</evidence>
<keyword evidence="3" id="KW-1185">Reference proteome</keyword>
<accession>A0ABY7CLF8</accession>
<feature type="region of interest" description="Disordered" evidence="1">
    <location>
        <begin position="1"/>
        <end position="47"/>
    </location>
</feature>
<dbReference type="GeneID" id="77811233"/>
<sequence length="133" mass="14347">MTLHNNTAKHRAPIHHGNCLPAPKPRPTRNHASPDGRATRDSRPTRSALSLSAWPSLLMEYCSSAEIINLLNSRLKNQLANSEILKASSTTVAAVFALEAAAGFMPSCCPRCLRSLWAGSGDYCLLDPGHARS</sequence>
<dbReference type="RefSeq" id="XP_053021539.1">
    <property type="nucleotide sequence ID" value="XM_053170338.1"/>
</dbReference>
<evidence type="ECO:0000313" key="2">
    <source>
        <dbReference type="EMBL" id="WAQ85984.1"/>
    </source>
</evidence>
<reference evidence="2" key="1">
    <citation type="submission" date="2022-10" db="EMBL/GenBank/DDBJ databases">
        <title>Puccinia triticina Genome sequencing and assembly.</title>
        <authorList>
            <person name="Li C."/>
        </authorList>
    </citation>
    <scope>NUCLEOTIDE SEQUENCE</scope>
    <source>
        <strain evidence="2">Pt15</strain>
    </source>
</reference>
<evidence type="ECO:0000256" key="1">
    <source>
        <dbReference type="SAM" id="MobiDB-lite"/>
    </source>
</evidence>
<dbReference type="EMBL" id="CP110426">
    <property type="protein sequence ID" value="WAQ85984.1"/>
    <property type="molecule type" value="Genomic_DNA"/>
</dbReference>
<feature type="compositionally biased region" description="Basic and acidic residues" evidence="1">
    <location>
        <begin position="32"/>
        <end position="44"/>
    </location>
</feature>